<feature type="transmembrane region" description="Helical" evidence="1">
    <location>
        <begin position="27"/>
        <end position="45"/>
    </location>
</feature>
<dbReference type="AlphaFoldDB" id="A0A4Q9L7S8"/>
<keyword evidence="1" id="KW-0472">Membrane</keyword>
<dbReference type="VEuPathDB" id="MicrosporidiaDB:CWI36_0870p0010"/>
<evidence type="ECO:0000313" key="3">
    <source>
        <dbReference type="Proteomes" id="UP000291404"/>
    </source>
</evidence>
<evidence type="ECO:0000256" key="1">
    <source>
        <dbReference type="SAM" id="Phobius"/>
    </source>
</evidence>
<keyword evidence="3" id="KW-1185">Reference proteome</keyword>
<reference evidence="2 3" key="1">
    <citation type="submission" date="2017-12" db="EMBL/GenBank/DDBJ databases">
        <authorList>
            <person name="Pombert J.-F."/>
            <person name="Haag K.L."/>
            <person name="Ebert D."/>
        </authorList>
    </citation>
    <scope>NUCLEOTIDE SEQUENCE [LARGE SCALE GENOMIC DNA]</scope>
    <source>
        <strain evidence="2">BE-OM-2</strain>
    </source>
</reference>
<keyword evidence="1" id="KW-0812">Transmembrane</keyword>
<protein>
    <submittedName>
        <fullName evidence="2">Uncharacterized protein</fullName>
    </submittedName>
</protein>
<dbReference type="EMBL" id="PITI01000870">
    <property type="protein sequence ID" value="TBU03743.1"/>
    <property type="molecule type" value="Genomic_DNA"/>
</dbReference>
<accession>A0A4Q9L7S8</accession>
<proteinExistence type="predicted"/>
<feature type="transmembrane region" description="Helical" evidence="1">
    <location>
        <begin position="182"/>
        <end position="201"/>
    </location>
</feature>
<feature type="transmembrane region" description="Helical" evidence="1">
    <location>
        <begin position="105"/>
        <end position="122"/>
    </location>
</feature>
<gene>
    <name evidence="2" type="ORF">CWI36_0870p0010</name>
</gene>
<name>A0A4Q9L7S8_9MICR</name>
<evidence type="ECO:0000313" key="2">
    <source>
        <dbReference type="EMBL" id="TBU03743.1"/>
    </source>
</evidence>
<sequence>MIVKYFKRVGFSYVESIAEIAEQNETIKSFLGITLAIIGLTILIFNRYCSKILIYNHLSLIISALGWYFLTTTLNGNAAICFFVGSLCANITFIIRNRKSTDKNIYILIILWMIYFPFLDLAFDLHSVLFWSFAIVSLFMLLFISSYKFYLISNAFIGSVIFSVSVFFLFDYEKYHGLEFVRLETIYCIMLTMTITIFLHMNFSKPILNRVGESCDEIIESRVKHDEIKK</sequence>
<dbReference type="Proteomes" id="UP000291404">
    <property type="component" value="Unassembled WGS sequence"/>
</dbReference>
<organism evidence="2 3">
    <name type="scientific">Hamiltosporidium magnivora</name>
    <dbReference type="NCBI Taxonomy" id="148818"/>
    <lineage>
        <taxon>Eukaryota</taxon>
        <taxon>Fungi</taxon>
        <taxon>Fungi incertae sedis</taxon>
        <taxon>Microsporidia</taxon>
        <taxon>Dubosqiidae</taxon>
        <taxon>Hamiltosporidium</taxon>
    </lineage>
</organism>
<feature type="transmembrane region" description="Helical" evidence="1">
    <location>
        <begin position="151"/>
        <end position="170"/>
    </location>
</feature>
<dbReference type="VEuPathDB" id="MicrosporidiaDB:CWI39_0535p0010"/>
<keyword evidence="1" id="KW-1133">Transmembrane helix</keyword>
<feature type="transmembrane region" description="Helical" evidence="1">
    <location>
        <begin position="128"/>
        <end position="144"/>
    </location>
</feature>
<comment type="caution">
    <text evidence="2">The sequence shown here is derived from an EMBL/GenBank/DDBJ whole genome shotgun (WGS) entry which is preliminary data.</text>
</comment>